<evidence type="ECO:0000313" key="2">
    <source>
        <dbReference type="Proteomes" id="UP000260665"/>
    </source>
</evidence>
<dbReference type="RefSeq" id="WP_117178797.1">
    <property type="nucleotide sequence ID" value="NZ_QFZK01000010.1"/>
</dbReference>
<evidence type="ECO:0000313" key="1">
    <source>
        <dbReference type="EMBL" id="RFO96105.1"/>
    </source>
</evidence>
<dbReference type="EMBL" id="QFZK01000010">
    <property type="protein sequence ID" value="RFO96105.1"/>
    <property type="molecule type" value="Genomic_DNA"/>
</dbReference>
<dbReference type="AlphaFoldDB" id="A0A3E1R9S4"/>
<protein>
    <submittedName>
        <fullName evidence="1">Uncharacterized protein</fullName>
    </submittedName>
</protein>
<gene>
    <name evidence="1" type="ORF">DIC66_15435</name>
</gene>
<dbReference type="OrthoDB" id="5666689at2"/>
<name>A0A3E1R9S4_9BURK</name>
<sequence>MRNSSYGGEDLTKGMIIDAYNDKERYDPSAQFGPPVNGKSAQLLSNNGNVDSGLAAFILANTGGANSPYAWVILPINQRSKKWNFPTRKFYVKMSRCTDSQITAALKRCGALAASGFSSCQAVPAK</sequence>
<proteinExistence type="predicted"/>
<dbReference type="Proteomes" id="UP000260665">
    <property type="component" value="Unassembled WGS sequence"/>
</dbReference>
<accession>A0A3E1R9S4</accession>
<reference evidence="1 2" key="1">
    <citation type="submission" date="2018-05" db="EMBL/GenBank/DDBJ databases">
        <title>Rhodoferax soyangensis sp.nov., isolated from an oligotrophic freshwater lake.</title>
        <authorList>
            <person name="Park M."/>
        </authorList>
    </citation>
    <scope>NUCLEOTIDE SEQUENCE [LARGE SCALE GENOMIC DNA]</scope>
    <source>
        <strain evidence="1 2">IMCC26218</strain>
    </source>
</reference>
<organism evidence="1 2">
    <name type="scientific">Rhodoferax lacus</name>
    <dbReference type="NCBI Taxonomy" id="2184758"/>
    <lineage>
        <taxon>Bacteria</taxon>
        <taxon>Pseudomonadati</taxon>
        <taxon>Pseudomonadota</taxon>
        <taxon>Betaproteobacteria</taxon>
        <taxon>Burkholderiales</taxon>
        <taxon>Comamonadaceae</taxon>
        <taxon>Rhodoferax</taxon>
    </lineage>
</organism>
<keyword evidence="2" id="KW-1185">Reference proteome</keyword>
<comment type="caution">
    <text evidence="1">The sequence shown here is derived from an EMBL/GenBank/DDBJ whole genome shotgun (WGS) entry which is preliminary data.</text>
</comment>